<sequence length="402" mass="45622">MAFENIKAYTEYLARIRSINVQVEFSSGLKPVRASLIDSKTLSIQYLDGSTQSISTNVQLATSADFLGSAEISFDLKTDSDVSTLTLRIPATRSPAQLRATMGSFSDVLKIPWSASYLRKMAVSPDFRCIETKDCVIERDCVKIWKDLPSENWAEMMDFWHCHKPNDPNPMSGAKSDCSHNKNDECTHLLNDDHGHSHPVQEAHTKYIDTKFLPSDGSVYIGQSYILVHVTNLSKVIKLENNFVVCNGNIIGKMESDTVAKLWKWKLWLESDNVRTQHEFKSYIFVSSVIEDLISSHAIHTFVLSNSENNDERLMVWVFNADISFTNLSNPQATPAFKIFYSTDKAQFQALKKTRGEVERVTFPGEVLDNLIVYLEHNTELMPKLSRRFGLWNVGVLEKYAV</sequence>
<dbReference type="GO" id="GO:0061630">
    <property type="term" value="F:ubiquitin protein ligase activity"/>
    <property type="evidence" value="ECO:0007669"/>
    <property type="project" value="TreeGrafter"/>
</dbReference>
<dbReference type="Proteomes" id="UP000095009">
    <property type="component" value="Unassembled WGS sequence"/>
</dbReference>
<keyword evidence="2" id="KW-1185">Reference proteome</keyword>
<dbReference type="GO" id="GO:0005829">
    <property type="term" value="C:cytosol"/>
    <property type="evidence" value="ECO:0007669"/>
    <property type="project" value="TreeGrafter"/>
</dbReference>
<dbReference type="InterPro" id="IPR019193">
    <property type="entry name" value="UBQ-conj_enz_E2-bd_prot"/>
</dbReference>
<dbReference type="AlphaFoldDB" id="A0A1E3PNV2"/>
<dbReference type="PANTHER" id="PTHR31531:SF2">
    <property type="entry name" value="E3 UBIQUITIN-PROTEIN LIGASE E3D"/>
    <property type="match status" value="1"/>
</dbReference>
<dbReference type="GO" id="GO:0000151">
    <property type="term" value="C:ubiquitin ligase complex"/>
    <property type="evidence" value="ECO:0007669"/>
    <property type="project" value="TreeGrafter"/>
</dbReference>
<name>A0A1E3PNV2_9ASCO</name>
<dbReference type="GO" id="GO:0006513">
    <property type="term" value="P:protein monoubiquitination"/>
    <property type="evidence" value="ECO:0007669"/>
    <property type="project" value="TreeGrafter"/>
</dbReference>
<dbReference type="GO" id="GO:0043161">
    <property type="term" value="P:proteasome-mediated ubiquitin-dependent protein catabolic process"/>
    <property type="evidence" value="ECO:0007669"/>
    <property type="project" value="TreeGrafter"/>
</dbReference>
<reference evidence="1 2" key="1">
    <citation type="journal article" date="2016" name="Proc. Natl. Acad. Sci. U.S.A.">
        <title>Comparative genomics of biotechnologically important yeasts.</title>
        <authorList>
            <person name="Riley R."/>
            <person name="Haridas S."/>
            <person name="Wolfe K.H."/>
            <person name="Lopes M.R."/>
            <person name="Hittinger C.T."/>
            <person name="Goeker M."/>
            <person name="Salamov A.A."/>
            <person name="Wisecaver J.H."/>
            <person name="Long T.M."/>
            <person name="Calvey C.H."/>
            <person name="Aerts A.L."/>
            <person name="Barry K.W."/>
            <person name="Choi C."/>
            <person name="Clum A."/>
            <person name="Coughlan A.Y."/>
            <person name="Deshpande S."/>
            <person name="Douglass A.P."/>
            <person name="Hanson S.J."/>
            <person name="Klenk H.-P."/>
            <person name="LaButti K.M."/>
            <person name="Lapidus A."/>
            <person name="Lindquist E.A."/>
            <person name="Lipzen A.M."/>
            <person name="Meier-Kolthoff J.P."/>
            <person name="Ohm R.A."/>
            <person name="Otillar R.P."/>
            <person name="Pangilinan J.L."/>
            <person name="Peng Y."/>
            <person name="Rokas A."/>
            <person name="Rosa C.A."/>
            <person name="Scheuner C."/>
            <person name="Sibirny A.A."/>
            <person name="Slot J.C."/>
            <person name="Stielow J.B."/>
            <person name="Sun H."/>
            <person name="Kurtzman C.P."/>
            <person name="Blackwell M."/>
            <person name="Grigoriev I.V."/>
            <person name="Jeffries T.W."/>
        </authorList>
    </citation>
    <scope>NUCLEOTIDE SEQUENCE [LARGE SCALE GENOMIC DNA]</scope>
    <source>
        <strain evidence="1 2">DSM 6958</strain>
    </source>
</reference>
<evidence type="ECO:0000313" key="1">
    <source>
        <dbReference type="EMBL" id="ODQ66537.1"/>
    </source>
</evidence>
<organism evidence="1 2">
    <name type="scientific">Nadsonia fulvescens var. elongata DSM 6958</name>
    <dbReference type="NCBI Taxonomy" id="857566"/>
    <lineage>
        <taxon>Eukaryota</taxon>
        <taxon>Fungi</taxon>
        <taxon>Dikarya</taxon>
        <taxon>Ascomycota</taxon>
        <taxon>Saccharomycotina</taxon>
        <taxon>Dipodascomycetes</taxon>
        <taxon>Dipodascales</taxon>
        <taxon>Dipodascales incertae sedis</taxon>
        <taxon>Nadsonia</taxon>
    </lineage>
</organism>
<dbReference type="EMBL" id="KV454408">
    <property type="protein sequence ID" value="ODQ66537.1"/>
    <property type="molecule type" value="Genomic_DNA"/>
</dbReference>
<proteinExistence type="predicted"/>
<dbReference type="GO" id="GO:0051865">
    <property type="term" value="P:protein autoubiquitination"/>
    <property type="evidence" value="ECO:0007669"/>
    <property type="project" value="TreeGrafter"/>
</dbReference>
<dbReference type="GO" id="GO:0031624">
    <property type="term" value="F:ubiquitin conjugating enzyme binding"/>
    <property type="evidence" value="ECO:0007669"/>
    <property type="project" value="TreeGrafter"/>
</dbReference>
<dbReference type="GO" id="GO:0005634">
    <property type="term" value="C:nucleus"/>
    <property type="evidence" value="ECO:0007669"/>
    <property type="project" value="TreeGrafter"/>
</dbReference>
<dbReference type="PANTHER" id="PTHR31531">
    <property type="entry name" value="E3 UBIQUITIN-PROTEIN LIGASE E3D FAMILY MEMBER"/>
    <property type="match status" value="1"/>
</dbReference>
<accession>A0A1E3PNV2</accession>
<evidence type="ECO:0000313" key="2">
    <source>
        <dbReference type="Proteomes" id="UP000095009"/>
    </source>
</evidence>
<dbReference type="OrthoDB" id="386949at2759"/>
<dbReference type="GO" id="GO:0030332">
    <property type="term" value="F:cyclin binding"/>
    <property type="evidence" value="ECO:0007669"/>
    <property type="project" value="TreeGrafter"/>
</dbReference>
<gene>
    <name evidence="1" type="ORF">NADFUDRAFT_41176</name>
</gene>
<protein>
    <submittedName>
        <fullName evidence="1">Uncharacterized protein</fullName>
    </submittedName>
</protein>
<dbReference type="Pfam" id="PF09814">
    <property type="entry name" value="HECT_2"/>
    <property type="match status" value="1"/>
</dbReference>
<dbReference type="GO" id="GO:0000209">
    <property type="term" value="P:protein polyubiquitination"/>
    <property type="evidence" value="ECO:0007669"/>
    <property type="project" value="TreeGrafter"/>
</dbReference>
<dbReference type="STRING" id="857566.A0A1E3PNV2"/>